<accession>A0ABT6VAM5</accession>
<comment type="caution">
    <text evidence="2">The sequence shown here is derived from an EMBL/GenBank/DDBJ whole genome shotgun (WGS) entry which is preliminary data.</text>
</comment>
<reference evidence="2 3" key="1">
    <citation type="submission" date="2023-04" db="EMBL/GenBank/DDBJ databases">
        <title>Two novel species of Flavobacterium.</title>
        <authorList>
            <person name="Liu Q."/>
            <person name="Xin Y.-H."/>
        </authorList>
    </citation>
    <scope>NUCLEOTIDE SEQUENCE [LARGE SCALE GENOMIC DNA]</scope>
    <source>
        <strain evidence="2 3">LB1P51</strain>
    </source>
</reference>
<organism evidence="2 3">
    <name type="scientific">Flavobacterium algoritolerans</name>
    <dbReference type="NCBI Taxonomy" id="3041254"/>
    <lineage>
        <taxon>Bacteria</taxon>
        <taxon>Pseudomonadati</taxon>
        <taxon>Bacteroidota</taxon>
        <taxon>Flavobacteriia</taxon>
        <taxon>Flavobacteriales</taxon>
        <taxon>Flavobacteriaceae</taxon>
        <taxon>Flavobacterium</taxon>
    </lineage>
</organism>
<feature type="transmembrane region" description="Helical" evidence="1">
    <location>
        <begin position="12"/>
        <end position="31"/>
    </location>
</feature>
<proteinExistence type="predicted"/>
<feature type="transmembrane region" description="Helical" evidence="1">
    <location>
        <begin position="37"/>
        <end position="55"/>
    </location>
</feature>
<keyword evidence="1" id="KW-1133">Transmembrane helix</keyword>
<dbReference type="RefSeq" id="WP_282717367.1">
    <property type="nucleotide sequence ID" value="NZ_JASCRZ010000004.1"/>
</dbReference>
<feature type="transmembrane region" description="Helical" evidence="1">
    <location>
        <begin position="67"/>
        <end position="100"/>
    </location>
</feature>
<name>A0ABT6VAM5_9FLAO</name>
<protein>
    <submittedName>
        <fullName evidence="2">Uncharacterized protein</fullName>
    </submittedName>
</protein>
<dbReference type="Proteomes" id="UP001243403">
    <property type="component" value="Unassembled WGS sequence"/>
</dbReference>
<keyword evidence="1" id="KW-0472">Membrane</keyword>
<keyword evidence="1" id="KW-0812">Transmembrane</keyword>
<keyword evidence="3" id="KW-1185">Reference proteome</keyword>
<evidence type="ECO:0000313" key="2">
    <source>
        <dbReference type="EMBL" id="MDI5895285.1"/>
    </source>
</evidence>
<evidence type="ECO:0000256" key="1">
    <source>
        <dbReference type="SAM" id="Phobius"/>
    </source>
</evidence>
<gene>
    <name evidence="2" type="ORF">QLS65_10315</name>
</gene>
<sequence>MTKTTQTITKIHFYILGFIFLNLVVKFSFHLGLNNNILLASKIILYLSGIILFIYNIKPFKRIALYFSFFIATPIILLFFWLFGGLFFGLLSSLLLFPIYPIETQYQKNNITIYSKFQGFLGSCCTYQVTEKRSFIFEKYIGEVKLEEVNNLNNSEVKIKNNYFIYKHKTNHYDYQKNIEIKKDTIETIIIK</sequence>
<dbReference type="EMBL" id="JASCRZ010000004">
    <property type="protein sequence ID" value="MDI5895285.1"/>
    <property type="molecule type" value="Genomic_DNA"/>
</dbReference>
<evidence type="ECO:0000313" key="3">
    <source>
        <dbReference type="Proteomes" id="UP001243403"/>
    </source>
</evidence>